<protein>
    <submittedName>
        <fullName evidence="1">Uncharacterized protein</fullName>
    </submittedName>
</protein>
<reference evidence="1 2" key="1">
    <citation type="submission" date="2024-01" db="EMBL/GenBank/DDBJ databases">
        <title>The genomes of 5 underutilized Papilionoideae crops provide insights into root nodulation and disease resistanc.</title>
        <authorList>
            <person name="Jiang F."/>
        </authorList>
    </citation>
    <scope>NUCLEOTIDE SEQUENCE [LARGE SCALE GENOMIC DNA]</scope>
    <source>
        <strain evidence="1">LVBAO_FW01</strain>
        <tissue evidence="1">Leaves</tissue>
    </source>
</reference>
<evidence type="ECO:0000313" key="2">
    <source>
        <dbReference type="Proteomes" id="UP001367508"/>
    </source>
</evidence>
<comment type="caution">
    <text evidence="1">The sequence shown here is derived from an EMBL/GenBank/DDBJ whole genome shotgun (WGS) entry which is preliminary data.</text>
</comment>
<gene>
    <name evidence="1" type="ORF">VNO77_07915</name>
</gene>
<sequence>MFQGYLRLIDELPAANPESKGKSDSTEEGSDQLALAFTSLRSSSCEDKERDFLLQYTTRITFPRKEKGIVRTIRVSSHFPAANSESRASSIFRSSYKTRRKQKQRCLQGMIAYSLVYYVSRIKDEASTFLCSLIDCTLFFFNYVICFH</sequence>
<dbReference type="Proteomes" id="UP001367508">
    <property type="component" value="Unassembled WGS sequence"/>
</dbReference>
<evidence type="ECO:0000313" key="1">
    <source>
        <dbReference type="EMBL" id="KAK7349967.1"/>
    </source>
</evidence>
<dbReference type="EMBL" id="JAYMYQ010000002">
    <property type="protein sequence ID" value="KAK7349967.1"/>
    <property type="molecule type" value="Genomic_DNA"/>
</dbReference>
<proteinExistence type="predicted"/>
<name>A0AAN9QW12_CANGL</name>
<organism evidence="1 2">
    <name type="scientific">Canavalia gladiata</name>
    <name type="common">Sword bean</name>
    <name type="synonym">Dolichos gladiatus</name>
    <dbReference type="NCBI Taxonomy" id="3824"/>
    <lineage>
        <taxon>Eukaryota</taxon>
        <taxon>Viridiplantae</taxon>
        <taxon>Streptophyta</taxon>
        <taxon>Embryophyta</taxon>
        <taxon>Tracheophyta</taxon>
        <taxon>Spermatophyta</taxon>
        <taxon>Magnoliopsida</taxon>
        <taxon>eudicotyledons</taxon>
        <taxon>Gunneridae</taxon>
        <taxon>Pentapetalae</taxon>
        <taxon>rosids</taxon>
        <taxon>fabids</taxon>
        <taxon>Fabales</taxon>
        <taxon>Fabaceae</taxon>
        <taxon>Papilionoideae</taxon>
        <taxon>50 kb inversion clade</taxon>
        <taxon>NPAAA clade</taxon>
        <taxon>indigoferoid/millettioid clade</taxon>
        <taxon>Phaseoleae</taxon>
        <taxon>Canavalia</taxon>
    </lineage>
</organism>
<accession>A0AAN9QW12</accession>
<dbReference type="AlphaFoldDB" id="A0AAN9QW12"/>
<keyword evidence="2" id="KW-1185">Reference proteome</keyword>